<dbReference type="Pfam" id="PF00528">
    <property type="entry name" value="BPD_transp_1"/>
    <property type="match status" value="1"/>
</dbReference>
<feature type="transmembrane region" description="Helical" evidence="7">
    <location>
        <begin position="112"/>
        <end position="135"/>
    </location>
</feature>
<feature type="transmembrane region" description="Helical" evidence="7">
    <location>
        <begin position="16"/>
        <end position="37"/>
    </location>
</feature>
<reference evidence="9 10" key="1">
    <citation type="journal article" date="2016" name="BMC Microbiol.">
        <title>Fucosyllactose and L-fucose utilization of infant Bifidobacterium longum and Bifidobacterium kashiwanohense.</title>
        <authorList>
            <person name="Bunesova V."/>
            <person name="Lacroix C."/>
            <person name="Schwab C."/>
        </authorList>
    </citation>
    <scope>NUCLEOTIDE SEQUENCE [LARGE SCALE GENOMIC DNA]</scope>
    <source>
        <strain evidence="9 10">BSM11-5</strain>
    </source>
</reference>
<keyword evidence="3" id="KW-1003">Cell membrane</keyword>
<dbReference type="CDD" id="cd06261">
    <property type="entry name" value="TM_PBP2"/>
    <property type="match status" value="1"/>
</dbReference>
<dbReference type="PANTHER" id="PTHR43163">
    <property type="entry name" value="DIPEPTIDE TRANSPORT SYSTEM PERMEASE PROTEIN DPPB-RELATED"/>
    <property type="match status" value="1"/>
</dbReference>
<feature type="transmembrane region" description="Helical" evidence="7">
    <location>
        <begin position="155"/>
        <end position="175"/>
    </location>
</feature>
<dbReference type="Gene3D" id="1.10.3720.10">
    <property type="entry name" value="MetI-like"/>
    <property type="match status" value="1"/>
</dbReference>
<dbReference type="Proteomes" id="UP000181801">
    <property type="component" value="Unassembled WGS sequence"/>
</dbReference>
<evidence type="ECO:0000256" key="7">
    <source>
        <dbReference type="RuleBase" id="RU363032"/>
    </source>
</evidence>
<evidence type="ECO:0000259" key="8">
    <source>
        <dbReference type="PROSITE" id="PS50928"/>
    </source>
</evidence>
<comment type="similarity">
    <text evidence="7">Belongs to the binding-protein-dependent transport system permease family.</text>
</comment>
<dbReference type="SUPFAM" id="SSF161098">
    <property type="entry name" value="MetI-like"/>
    <property type="match status" value="1"/>
</dbReference>
<dbReference type="RefSeq" id="WP_071474873.1">
    <property type="nucleotide sequence ID" value="NZ_MOAE01000033.1"/>
</dbReference>
<dbReference type="PROSITE" id="PS50928">
    <property type="entry name" value="ABC_TM1"/>
    <property type="match status" value="1"/>
</dbReference>
<feature type="domain" description="ABC transmembrane type-1" evidence="8">
    <location>
        <begin position="108"/>
        <end position="309"/>
    </location>
</feature>
<keyword evidence="6 7" id="KW-0472">Membrane</keyword>
<evidence type="ECO:0000256" key="5">
    <source>
        <dbReference type="ARBA" id="ARBA00022989"/>
    </source>
</evidence>
<feature type="transmembrane region" description="Helical" evidence="7">
    <location>
        <begin position="187"/>
        <end position="206"/>
    </location>
</feature>
<sequence length="324" mass="34476">MIGNRITALRYVLGRIAQAILVLWAAYTLTYCILNMLPSDPVALMVKAKGTDISSLSGEEISQLEHLYGLDKGPIHAYFAMLFKALHGDLGSSYTYGVPVTSLIIDRIASTLVIGLLAIVLAAVLAFGLAFLAAVTRNGVVRRVLSAVPSVGMSIPSFWLGLLLMQVFCFTLGWLPARGIEGWQSAILPTITMSVAPAATLGRLLMNGFDEVMAEPYVHTALAHGMERGSVIVRHVAKNASLPSLTILGIAVGDTVTGAIVAETVFSRQGLGMLIQQAVTQQDIPVVQGVVILAAAAFVVINLIVDLIYPLLDPRIAQTWGGRS</sequence>
<keyword evidence="5 7" id="KW-1133">Transmembrane helix</keyword>
<comment type="subcellular location">
    <subcellularLocation>
        <location evidence="1 7">Cell membrane</location>
        <topology evidence="1 7">Multi-pass membrane protein</topology>
    </subcellularLocation>
</comment>
<gene>
    <name evidence="9" type="ORF">BFS26_06165</name>
</gene>
<evidence type="ECO:0000256" key="4">
    <source>
        <dbReference type="ARBA" id="ARBA00022692"/>
    </source>
</evidence>
<dbReference type="GO" id="GO:0005886">
    <property type="term" value="C:plasma membrane"/>
    <property type="evidence" value="ECO:0007669"/>
    <property type="project" value="UniProtKB-SubCell"/>
</dbReference>
<protein>
    <submittedName>
        <fullName evidence="9">Peptide ABC transporter permease</fullName>
    </submittedName>
</protein>
<dbReference type="GO" id="GO:0055085">
    <property type="term" value="P:transmembrane transport"/>
    <property type="evidence" value="ECO:0007669"/>
    <property type="project" value="InterPro"/>
</dbReference>
<feature type="transmembrane region" description="Helical" evidence="7">
    <location>
        <begin position="286"/>
        <end position="305"/>
    </location>
</feature>
<evidence type="ECO:0000313" key="9">
    <source>
        <dbReference type="EMBL" id="OIN63262.1"/>
    </source>
</evidence>
<dbReference type="AlphaFoldDB" id="A0A1S2VX21"/>
<dbReference type="PANTHER" id="PTHR43163:SF6">
    <property type="entry name" value="DIPEPTIDE TRANSPORT SYSTEM PERMEASE PROTEIN DPPB-RELATED"/>
    <property type="match status" value="1"/>
</dbReference>
<accession>A0A1S2VX21</accession>
<comment type="caution">
    <text evidence="9">The sequence shown here is derived from an EMBL/GenBank/DDBJ whole genome shotgun (WGS) entry which is preliminary data.</text>
</comment>
<dbReference type="InterPro" id="IPR000515">
    <property type="entry name" value="MetI-like"/>
</dbReference>
<keyword evidence="4 7" id="KW-0812">Transmembrane</keyword>
<evidence type="ECO:0000256" key="1">
    <source>
        <dbReference type="ARBA" id="ARBA00004651"/>
    </source>
</evidence>
<evidence type="ECO:0000256" key="3">
    <source>
        <dbReference type="ARBA" id="ARBA00022475"/>
    </source>
</evidence>
<evidence type="ECO:0000256" key="2">
    <source>
        <dbReference type="ARBA" id="ARBA00022448"/>
    </source>
</evidence>
<evidence type="ECO:0000256" key="6">
    <source>
        <dbReference type="ARBA" id="ARBA00023136"/>
    </source>
</evidence>
<dbReference type="EMBL" id="MOAE01000033">
    <property type="protein sequence ID" value="OIN63262.1"/>
    <property type="molecule type" value="Genomic_DNA"/>
</dbReference>
<name>A0A1S2VX21_BIFLN</name>
<organism evidence="9 10">
    <name type="scientific">Bifidobacterium longum subsp. suis</name>
    <dbReference type="NCBI Taxonomy" id="1695"/>
    <lineage>
        <taxon>Bacteria</taxon>
        <taxon>Bacillati</taxon>
        <taxon>Actinomycetota</taxon>
        <taxon>Actinomycetes</taxon>
        <taxon>Bifidobacteriales</taxon>
        <taxon>Bifidobacteriaceae</taxon>
        <taxon>Bifidobacterium</taxon>
    </lineage>
</organism>
<dbReference type="InterPro" id="IPR035906">
    <property type="entry name" value="MetI-like_sf"/>
</dbReference>
<proteinExistence type="inferred from homology"/>
<evidence type="ECO:0000313" key="10">
    <source>
        <dbReference type="Proteomes" id="UP000181801"/>
    </source>
</evidence>
<keyword evidence="2 7" id="KW-0813">Transport</keyword>